<sequence>MRLRSTQTSQGEDGVVRSISQVRGRRTLGELLDLNPAQQEAVAKRQAQTGRLFGETVVELGFATDDQVRRAIEQQQGFSVLSGEDNRVDPVVVTAFDPEDVLARTARHLRSTVTAAKRHNGQPVRSVALIGRDTAAELPILAANLSVACAQTGVTTLLIDADLDHPHQHALFRVRNRAGLATLLAGNEQGGLEQPTAIGGLSVLTAGPAVPNASELFDRQRLANAVEMFAEEFGLVLVDAGCEATAVAAAQGLDAAIVVLRRNVTHTRDLRLLVNHLESNGQTVLGTVLVD</sequence>
<dbReference type="EMBL" id="JBFNXR010000036">
    <property type="protein sequence ID" value="MEW9855649.1"/>
    <property type="molecule type" value="Genomic_DNA"/>
</dbReference>
<keyword evidence="3" id="KW-0808">Transferase</keyword>
<dbReference type="InterPro" id="IPR027417">
    <property type="entry name" value="P-loop_NTPase"/>
</dbReference>
<dbReference type="PANTHER" id="PTHR32309">
    <property type="entry name" value="TYROSINE-PROTEIN KINASE"/>
    <property type="match status" value="1"/>
</dbReference>
<keyword evidence="4" id="KW-1185">Reference proteome</keyword>
<keyword evidence="2" id="KW-0067">ATP-binding</keyword>
<dbReference type="SUPFAM" id="SSF160246">
    <property type="entry name" value="EspE N-terminal domain-like"/>
    <property type="match status" value="1"/>
</dbReference>
<organism evidence="3 4">
    <name type="scientific">Novosphingobium rhizovicinum</name>
    <dbReference type="NCBI Taxonomy" id="3228928"/>
    <lineage>
        <taxon>Bacteria</taxon>
        <taxon>Pseudomonadati</taxon>
        <taxon>Pseudomonadota</taxon>
        <taxon>Alphaproteobacteria</taxon>
        <taxon>Sphingomonadales</taxon>
        <taxon>Sphingomonadaceae</taxon>
        <taxon>Novosphingobium</taxon>
    </lineage>
</organism>
<keyword evidence="3" id="KW-0418">Kinase</keyword>
<dbReference type="Proteomes" id="UP001556118">
    <property type="component" value="Unassembled WGS sequence"/>
</dbReference>
<dbReference type="RefSeq" id="WP_367773443.1">
    <property type="nucleotide sequence ID" value="NZ_JBFNXR010000036.1"/>
</dbReference>
<protein>
    <submittedName>
        <fullName evidence="3">CpsD/CapB family tyrosine-protein kinase</fullName>
        <ecNumber evidence="3">2.7.10.2</ecNumber>
    </submittedName>
</protein>
<evidence type="ECO:0000256" key="1">
    <source>
        <dbReference type="ARBA" id="ARBA00022741"/>
    </source>
</evidence>
<reference evidence="3 4" key="1">
    <citation type="submission" date="2024-06" db="EMBL/GenBank/DDBJ databases">
        <title>Novosphingobium rhizovicinus M1R2S20.</title>
        <authorList>
            <person name="Sun J.-Q."/>
        </authorList>
    </citation>
    <scope>NUCLEOTIDE SEQUENCE [LARGE SCALE GENOMIC DNA]</scope>
    <source>
        <strain evidence="3 4">M1R2S20</strain>
    </source>
</reference>
<dbReference type="InterPro" id="IPR005702">
    <property type="entry name" value="Wzc-like_C"/>
</dbReference>
<dbReference type="InterPro" id="IPR037257">
    <property type="entry name" value="T2SS_E_N_sf"/>
</dbReference>
<dbReference type="EC" id="2.7.10.2" evidence="3"/>
<dbReference type="CDD" id="cd05387">
    <property type="entry name" value="BY-kinase"/>
    <property type="match status" value="1"/>
</dbReference>
<evidence type="ECO:0000256" key="2">
    <source>
        <dbReference type="ARBA" id="ARBA00022840"/>
    </source>
</evidence>
<evidence type="ECO:0000313" key="4">
    <source>
        <dbReference type="Proteomes" id="UP001556118"/>
    </source>
</evidence>
<dbReference type="PANTHER" id="PTHR32309:SF13">
    <property type="entry name" value="FERRIC ENTEROBACTIN TRANSPORT PROTEIN FEPE"/>
    <property type="match status" value="1"/>
</dbReference>
<comment type="caution">
    <text evidence="3">The sequence shown here is derived from an EMBL/GenBank/DDBJ whole genome shotgun (WGS) entry which is preliminary data.</text>
</comment>
<proteinExistence type="predicted"/>
<keyword evidence="1" id="KW-0547">Nucleotide-binding</keyword>
<dbReference type="InterPro" id="IPR050445">
    <property type="entry name" value="Bact_polysacc_biosynth/exp"/>
</dbReference>
<dbReference type="GO" id="GO:0004715">
    <property type="term" value="F:non-membrane spanning protein tyrosine kinase activity"/>
    <property type="evidence" value="ECO:0007669"/>
    <property type="project" value="UniProtKB-EC"/>
</dbReference>
<evidence type="ECO:0000313" key="3">
    <source>
        <dbReference type="EMBL" id="MEW9855649.1"/>
    </source>
</evidence>
<dbReference type="SUPFAM" id="SSF52540">
    <property type="entry name" value="P-loop containing nucleoside triphosphate hydrolases"/>
    <property type="match status" value="1"/>
</dbReference>
<name>A0ABV3RC29_9SPHN</name>
<dbReference type="Gene3D" id="3.40.50.300">
    <property type="entry name" value="P-loop containing nucleotide triphosphate hydrolases"/>
    <property type="match status" value="1"/>
</dbReference>
<accession>A0ABV3RC29</accession>
<gene>
    <name evidence="3" type="ORF">ABUH87_10815</name>
</gene>